<dbReference type="EMBL" id="ML208376">
    <property type="protein sequence ID" value="TFK67425.1"/>
    <property type="molecule type" value="Genomic_DNA"/>
</dbReference>
<evidence type="ECO:0000313" key="2">
    <source>
        <dbReference type="Proteomes" id="UP000308600"/>
    </source>
</evidence>
<keyword evidence="2" id="KW-1185">Reference proteome</keyword>
<organism evidence="1 2">
    <name type="scientific">Pluteus cervinus</name>
    <dbReference type="NCBI Taxonomy" id="181527"/>
    <lineage>
        <taxon>Eukaryota</taxon>
        <taxon>Fungi</taxon>
        <taxon>Dikarya</taxon>
        <taxon>Basidiomycota</taxon>
        <taxon>Agaricomycotina</taxon>
        <taxon>Agaricomycetes</taxon>
        <taxon>Agaricomycetidae</taxon>
        <taxon>Agaricales</taxon>
        <taxon>Pluteineae</taxon>
        <taxon>Pluteaceae</taxon>
        <taxon>Pluteus</taxon>
    </lineage>
</organism>
<name>A0ACD3ANZ5_9AGAR</name>
<proteinExistence type="predicted"/>
<evidence type="ECO:0000313" key="1">
    <source>
        <dbReference type="EMBL" id="TFK67425.1"/>
    </source>
</evidence>
<sequence length="419" mass="47644">MRLCTDILLHIVELICKEDVGTLKALALTLPILREPCQEQLFESIDLQLDIQGQDPSALPPTSLVQFHDIITKTPRIALYVREVRITQHSIAPSAAFRYCSPEPITEIVDRLALINLISDVFDALSLNPIHTLSFVSWEAVRWTDLDQRVQRSLLGILKNPAFRKISLRGLHIPLHFFGEFTSLQSVNLYFPGFCLESSKPITLIHQISELTYHVSSGLVGATHDRVGPNIGLDLSSLQYLELRMKSWQIPYLSHYFRLPKLRRLRVSTFPFFPGVHSINFSGLPELTHLTLHNLSFSPQFDEFEWMRNAFGSLTKGQLQMIESVTIALTATLDSIDDSATLDLMTKLGRHLSLLHRSLEKVKSILVHVKICSDDQDAVLLSRDRILRCLAWNGSEGVLEIKFEGTDERPRHWILQKIS</sequence>
<accession>A0ACD3ANZ5</accession>
<gene>
    <name evidence="1" type="ORF">BDN72DRAFT_961023</name>
</gene>
<dbReference type="Proteomes" id="UP000308600">
    <property type="component" value="Unassembled WGS sequence"/>
</dbReference>
<reference evidence="1 2" key="1">
    <citation type="journal article" date="2019" name="Nat. Ecol. Evol.">
        <title>Megaphylogeny resolves global patterns of mushroom evolution.</title>
        <authorList>
            <person name="Varga T."/>
            <person name="Krizsan K."/>
            <person name="Foldi C."/>
            <person name="Dima B."/>
            <person name="Sanchez-Garcia M."/>
            <person name="Sanchez-Ramirez S."/>
            <person name="Szollosi G.J."/>
            <person name="Szarkandi J.G."/>
            <person name="Papp V."/>
            <person name="Albert L."/>
            <person name="Andreopoulos W."/>
            <person name="Angelini C."/>
            <person name="Antonin V."/>
            <person name="Barry K.W."/>
            <person name="Bougher N.L."/>
            <person name="Buchanan P."/>
            <person name="Buyck B."/>
            <person name="Bense V."/>
            <person name="Catcheside P."/>
            <person name="Chovatia M."/>
            <person name="Cooper J."/>
            <person name="Damon W."/>
            <person name="Desjardin D."/>
            <person name="Finy P."/>
            <person name="Geml J."/>
            <person name="Haridas S."/>
            <person name="Hughes K."/>
            <person name="Justo A."/>
            <person name="Karasinski D."/>
            <person name="Kautmanova I."/>
            <person name="Kiss B."/>
            <person name="Kocsube S."/>
            <person name="Kotiranta H."/>
            <person name="LaButti K.M."/>
            <person name="Lechner B.E."/>
            <person name="Liimatainen K."/>
            <person name="Lipzen A."/>
            <person name="Lukacs Z."/>
            <person name="Mihaltcheva S."/>
            <person name="Morgado L.N."/>
            <person name="Niskanen T."/>
            <person name="Noordeloos M.E."/>
            <person name="Ohm R.A."/>
            <person name="Ortiz-Santana B."/>
            <person name="Ovrebo C."/>
            <person name="Racz N."/>
            <person name="Riley R."/>
            <person name="Savchenko A."/>
            <person name="Shiryaev A."/>
            <person name="Soop K."/>
            <person name="Spirin V."/>
            <person name="Szebenyi C."/>
            <person name="Tomsovsky M."/>
            <person name="Tulloss R.E."/>
            <person name="Uehling J."/>
            <person name="Grigoriev I.V."/>
            <person name="Vagvolgyi C."/>
            <person name="Papp T."/>
            <person name="Martin F.M."/>
            <person name="Miettinen O."/>
            <person name="Hibbett D.S."/>
            <person name="Nagy L.G."/>
        </authorList>
    </citation>
    <scope>NUCLEOTIDE SEQUENCE [LARGE SCALE GENOMIC DNA]</scope>
    <source>
        <strain evidence="1 2">NL-1719</strain>
    </source>
</reference>
<protein>
    <submittedName>
        <fullName evidence="1">Uncharacterized protein</fullName>
    </submittedName>
</protein>